<accession>A0A699XAX9</accession>
<comment type="caution">
    <text evidence="2">The sequence shown here is derived from an EMBL/GenBank/DDBJ whole genome shotgun (WGS) entry which is preliminary data.</text>
</comment>
<feature type="compositionally biased region" description="Polar residues" evidence="1">
    <location>
        <begin position="70"/>
        <end position="84"/>
    </location>
</feature>
<gene>
    <name evidence="2" type="ORF">Tci_925743</name>
</gene>
<feature type="compositionally biased region" description="Polar residues" evidence="1">
    <location>
        <begin position="25"/>
        <end position="36"/>
    </location>
</feature>
<organism evidence="2">
    <name type="scientific">Tanacetum cinerariifolium</name>
    <name type="common">Dalmatian daisy</name>
    <name type="synonym">Chrysanthemum cinerariifolium</name>
    <dbReference type="NCBI Taxonomy" id="118510"/>
    <lineage>
        <taxon>Eukaryota</taxon>
        <taxon>Viridiplantae</taxon>
        <taxon>Streptophyta</taxon>
        <taxon>Embryophyta</taxon>
        <taxon>Tracheophyta</taxon>
        <taxon>Spermatophyta</taxon>
        <taxon>Magnoliopsida</taxon>
        <taxon>eudicotyledons</taxon>
        <taxon>Gunneridae</taxon>
        <taxon>Pentapetalae</taxon>
        <taxon>asterids</taxon>
        <taxon>campanulids</taxon>
        <taxon>Asterales</taxon>
        <taxon>Asteraceae</taxon>
        <taxon>Asteroideae</taxon>
        <taxon>Anthemideae</taxon>
        <taxon>Anthemidinae</taxon>
        <taxon>Tanacetum</taxon>
    </lineage>
</organism>
<evidence type="ECO:0000313" key="2">
    <source>
        <dbReference type="EMBL" id="GFD53774.1"/>
    </source>
</evidence>
<sequence length="100" mass="10536">GTPDDFKQLSQTSSIAVRRQKRPVNLSSSAMRSASYTPGMPSPAGNPDHTLRRIRSTGIPNAGGRVQKSRPGSAQPSPMVSSFSEAAASPKFARTFSTSS</sequence>
<feature type="region of interest" description="Disordered" evidence="1">
    <location>
        <begin position="1"/>
        <end position="100"/>
    </location>
</feature>
<dbReference type="AlphaFoldDB" id="A0A699XAX9"/>
<proteinExistence type="predicted"/>
<evidence type="ECO:0000256" key="1">
    <source>
        <dbReference type="SAM" id="MobiDB-lite"/>
    </source>
</evidence>
<protein>
    <submittedName>
        <fullName evidence="2">Uncharacterized protein</fullName>
    </submittedName>
</protein>
<feature type="non-terminal residue" evidence="2">
    <location>
        <position position="1"/>
    </location>
</feature>
<reference evidence="2" key="1">
    <citation type="journal article" date="2019" name="Sci. Rep.">
        <title>Draft genome of Tanacetum cinerariifolium, the natural source of mosquito coil.</title>
        <authorList>
            <person name="Yamashiro T."/>
            <person name="Shiraishi A."/>
            <person name="Satake H."/>
            <person name="Nakayama K."/>
        </authorList>
    </citation>
    <scope>NUCLEOTIDE SEQUENCE</scope>
</reference>
<dbReference type="EMBL" id="BKCJ011798332">
    <property type="protein sequence ID" value="GFD53774.1"/>
    <property type="molecule type" value="Genomic_DNA"/>
</dbReference>
<feature type="non-terminal residue" evidence="2">
    <location>
        <position position="100"/>
    </location>
</feature>
<name>A0A699XAX9_TANCI</name>